<dbReference type="InterPro" id="IPR052709">
    <property type="entry name" value="Transposase-MT_Hybrid"/>
</dbReference>
<sequence>MQESALLKFKETDVSINAQRYAQTLDRLHKAIKNKCPGMLSSDVIILRDNARPYVAKECVKALARKKWDFLEHPTYSSDPVVPCDYHMFR</sequence>
<evidence type="ECO:0000313" key="2">
    <source>
        <dbReference type="Proteomes" id="UP000886998"/>
    </source>
</evidence>
<dbReference type="Proteomes" id="UP000886998">
    <property type="component" value="Unassembled WGS sequence"/>
</dbReference>
<dbReference type="EMBL" id="BMAV01003599">
    <property type="protein sequence ID" value="GFY43316.1"/>
    <property type="molecule type" value="Genomic_DNA"/>
</dbReference>
<reference evidence="1" key="1">
    <citation type="submission" date="2020-08" db="EMBL/GenBank/DDBJ databases">
        <title>Multicomponent nature underlies the extraordinary mechanical properties of spider dragline silk.</title>
        <authorList>
            <person name="Kono N."/>
            <person name="Nakamura H."/>
            <person name="Mori M."/>
            <person name="Yoshida Y."/>
            <person name="Ohtoshi R."/>
            <person name="Malay A.D."/>
            <person name="Moran D.A.P."/>
            <person name="Tomita M."/>
            <person name="Numata K."/>
            <person name="Arakawa K."/>
        </authorList>
    </citation>
    <scope>NUCLEOTIDE SEQUENCE</scope>
</reference>
<dbReference type="PANTHER" id="PTHR46060">
    <property type="entry name" value="MARINER MOS1 TRANSPOSASE-LIKE PROTEIN"/>
    <property type="match status" value="1"/>
</dbReference>
<gene>
    <name evidence="1" type="primary">X975_17559</name>
    <name evidence="1" type="ORF">TNIN_122981</name>
</gene>
<protein>
    <submittedName>
        <fullName evidence="1">Histone-lysine N-methyltransferase SETMAR</fullName>
    </submittedName>
</protein>
<proteinExistence type="predicted"/>
<dbReference type="OrthoDB" id="10017160at2759"/>
<name>A0A8X6X0N4_9ARAC</name>
<dbReference type="GO" id="GO:0003676">
    <property type="term" value="F:nucleic acid binding"/>
    <property type="evidence" value="ECO:0007669"/>
    <property type="project" value="InterPro"/>
</dbReference>
<dbReference type="PANTHER" id="PTHR46060:SF1">
    <property type="entry name" value="MARINER MOS1 TRANSPOSASE-LIKE PROTEIN"/>
    <property type="match status" value="1"/>
</dbReference>
<dbReference type="AlphaFoldDB" id="A0A8X6X0N4"/>
<accession>A0A8X6X0N4</accession>
<evidence type="ECO:0000313" key="1">
    <source>
        <dbReference type="EMBL" id="GFY43316.1"/>
    </source>
</evidence>
<dbReference type="InterPro" id="IPR036397">
    <property type="entry name" value="RNaseH_sf"/>
</dbReference>
<comment type="caution">
    <text evidence="1">The sequence shown here is derived from an EMBL/GenBank/DDBJ whole genome shotgun (WGS) entry which is preliminary data.</text>
</comment>
<keyword evidence="2" id="KW-1185">Reference proteome</keyword>
<organism evidence="1 2">
    <name type="scientific">Trichonephila inaurata madagascariensis</name>
    <dbReference type="NCBI Taxonomy" id="2747483"/>
    <lineage>
        <taxon>Eukaryota</taxon>
        <taxon>Metazoa</taxon>
        <taxon>Ecdysozoa</taxon>
        <taxon>Arthropoda</taxon>
        <taxon>Chelicerata</taxon>
        <taxon>Arachnida</taxon>
        <taxon>Araneae</taxon>
        <taxon>Araneomorphae</taxon>
        <taxon>Entelegynae</taxon>
        <taxon>Araneoidea</taxon>
        <taxon>Nephilidae</taxon>
        <taxon>Trichonephila</taxon>
        <taxon>Trichonephila inaurata</taxon>
    </lineage>
</organism>
<dbReference type="Gene3D" id="3.30.420.10">
    <property type="entry name" value="Ribonuclease H-like superfamily/Ribonuclease H"/>
    <property type="match status" value="1"/>
</dbReference>